<reference evidence="1" key="1">
    <citation type="submission" date="2023-03" db="EMBL/GenBank/DDBJ databases">
        <title>Selenobaculum gbiensis gen. nov. sp. nov., a new bacterium isolated from the gut microbiota of IBD patient.</title>
        <authorList>
            <person name="Yeo S."/>
            <person name="Park H."/>
            <person name="Huh C.S."/>
        </authorList>
    </citation>
    <scope>NUCLEOTIDE SEQUENCE</scope>
    <source>
        <strain evidence="1">ICN-92133</strain>
    </source>
</reference>
<sequence>MDCHYPHWYKNNDSSDSCKDMQDCNHYDPRLYAMPDASFKDRLLGMLGNKIIFSVDARVCGKETLCGSLCYVGCDFIIVNICLKRKPISMYVPICKIRFLALDQ</sequence>
<evidence type="ECO:0000313" key="2">
    <source>
        <dbReference type="Proteomes" id="UP001243623"/>
    </source>
</evidence>
<keyword evidence="2" id="KW-1185">Reference proteome</keyword>
<gene>
    <name evidence="1" type="ORF">P3F81_04830</name>
</gene>
<evidence type="ECO:0000313" key="1">
    <source>
        <dbReference type="EMBL" id="WIW71631.1"/>
    </source>
</evidence>
<organism evidence="1 2">
    <name type="scientific">Selenobaculum gibii</name>
    <dbReference type="NCBI Taxonomy" id="3054208"/>
    <lineage>
        <taxon>Bacteria</taxon>
        <taxon>Bacillati</taxon>
        <taxon>Bacillota</taxon>
        <taxon>Negativicutes</taxon>
        <taxon>Selenomonadales</taxon>
        <taxon>Selenomonadaceae</taxon>
        <taxon>Selenobaculum</taxon>
    </lineage>
</organism>
<dbReference type="AlphaFoldDB" id="A0A9Y2AKI4"/>
<dbReference type="EMBL" id="CP120678">
    <property type="protein sequence ID" value="WIW71631.1"/>
    <property type="molecule type" value="Genomic_DNA"/>
</dbReference>
<protein>
    <submittedName>
        <fullName evidence="1">Uncharacterized protein</fullName>
    </submittedName>
</protein>
<dbReference type="RefSeq" id="WP_147668117.1">
    <property type="nucleotide sequence ID" value="NZ_CP120678.1"/>
</dbReference>
<name>A0A9Y2AKI4_9FIRM</name>
<dbReference type="KEGG" id="sgbi:P3F81_04830"/>
<dbReference type="Proteomes" id="UP001243623">
    <property type="component" value="Chromosome"/>
</dbReference>
<accession>A0A9Y2AKI4</accession>
<proteinExistence type="predicted"/>